<dbReference type="InterPro" id="IPR015421">
    <property type="entry name" value="PyrdxlP-dep_Trfase_major"/>
</dbReference>
<dbReference type="CDD" id="cd00610">
    <property type="entry name" value="OAT_like"/>
    <property type="match status" value="1"/>
</dbReference>
<sequence>MTEIDTATLQRLDAAHHLHPFNDNAALAKRGTRILTRGEGCYVWDAEGNQLLDAFAGLWCVNIGYGRRELGEAASRQMTQLAYYNSFFQCTTEPTVRLSAKLAELTPHDLNHAFFTNSGSEANDTILRLVRHFWAVQDQPEKNIFIGRHDGYHGSTVAGASLGGMKGMHKQGGLPIPGIVHIDPPYWFGDGGDMDEEAYGRHCAKRLEDKILELGPERVAAFIGEPVMGAIGVYIPPRNYWQEIERICRKYDVLLVADEVITGFGRTGEWFASQTFDFRPDVMTLAKGITSGYIPLGAVMFNDRVADVLSGRGGELAHGYTYSGHPVCAAVALENIRILQEEHIVETCRNNIGPYLGEKWKALAGHPLVGEARFLGMVGALELVPSKPSRTYFPDRGRVGQLCRDFALQNGLILRATNDAMLLSPPLVISRSQVDELAEKTWKALDMTAHALGMAQG</sequence>
<evidence type="ECO:0000256" key="4">
    <source>
        <dbReference type="RuleBase" id="RU003560"/>
    </source>
</evidence>
<comment type="caution">
    <text evidence="5">The sequence shown here is derived from an EMBL/GenBank/DDBJ whole genome shotgun (WGS) entry which is preliminary data.</text>
</comment>
<dbReference type="Proteomes" id="UP000623419">
    <property type="component" value="Unassembled WGS sequence"/>
</dbReference>
<dbReference type="InterPro" id="IPR005814">
    <property type="entry name" value="Aminotrans_3"/>
</dbReference>
<dbReference type="PANTHER" id="PTHR43094:SF1">
    <property type="entry name" value="AMINOTRANSFERASE CLASS-III"/>
    <property type="match status" value="1"/>
</dbReference>
<protein>
    <submittedName>
        <fullName evidence="5">Aspartate aminotransferase family protein</fullName>
    </submittedName>
</protein>
<proteinExistence type="inferred from homology"/>
<dbReference type="EMBL" id="BMKC01000001">
    <property type="protein sequence ID" value="GGA76052.1"/>
    <property type="molecule type" value="Genomic_DNA"/>
</dbReference>
<dbReference type="Gene3D" id="3.90.1150.10">
    <property type="entry name" value="Aspartate Aminotransferase, domain 1"/>
    <property type="match status" value="1"/>
</dbReference>
<evidence type="ECO:0000256" key="2">
    <source>
        <dbReference type="ARBA" id="ARBA00008954"/>
    </source>
</evidence>
<comment type="cofactor">
    <cofactor evidence="1">
        <name>pyridoxal 5'-phosphate</name>
        <dbReference type="ChEBI" id="CHEBI:597326"/>
    </cofactor>
</comment>
<comment type="similarity">
    <text evidence="2 4">Belongs to the class-III pyridoxal-phosphate-dependent aminotransferase family.</text>
</comment>
<dbReference type="InterPro" id="IPR049704">
    <property type="entry name" value="Aminotrans_3_PPA_site"/>
</dbReference>
<dbReference type="SUPFAM" id="SSF53383">
    <property type="entry name" value="PLP-dependent transferases"/>
    <property type="match status" value="1"/>
</dbReference>
<keyword evidence="6" id="KW-1185">Reference proteome</keyword>
<evidence type="ECO:0000256" key="3">
    <source>
        <dbReference type="ARBA" id="ARBA00022898"/>
    </source>
</evidence>
<dbReference type="PROSITE" id="PS00600">
    <property type="entry name" value="AA_TRANSFER_CLASS_3"/>
    <property type="match status" value="1"/>
</dbReference>
<keyword evidence="3 4" id="KW-0663">Pyridoxal phosphate</keyword>
<dbReference type="RefSeq" id="WP_188662340.1">
    <property type="nucleotide sequence ID" value="NZ_BMKC01000001.1"/>
</dbReference>
<reference evidence="6" key="1">
    <citation type="journal article" date="2019" name="Int. J. Syst. Evol. Microbiol.">
        <title>The Global Catalogue of Microorganisms (GCM) 10K type strain sequencing project: providing services to taxonomists for standard genome sequencing and annotation.</title>
        <authorList>
            <consortium name="The Broad Institute Genomics Platform"/>
            <consortium name="The Broad Institute Genome Sequencing Center for Infectious Disease"/>
            <person name="Wu L."/>
            <person name="Ma J."/>
        </authorList>
    </citation>
    <scope>NUCLEOTIDE SEQUENCE [LARGE SCALE GENOMIC DNA]</scope>
    <source>
        <strain evidence="6">CGMCC 1.15905</strain>
    </source>
</reference>
<dbReference type="PIRSF" id="PIRSF000521">
    <property type="entry name" value="Transaminase_4ab_Lys_Orn"/>
    <property type="match status" value="1"/>
</dbReference>
<dbReference type="Pfam" id="PF00202">
    <property type="entry name" value="Aminotran_3"/>
    <property type="match status" value="1"/>
</dbReference>
<dbReference type="Gene3D" id="3.40.640.10">
    <property type="entry name" value="Type I PLP-dependent aspartate aminotransferase-like (Major domain)"/>
    <property type="match status" value="1"/>
</dbReference>
<gene>
    <name evidence="5" type="primary">bioA</name>
    <name evidence="5" type="ORF">GCM10011521_12780</name>
</gene>
<evidence type="ECO:0000313" key="5">
    <source>
        <dbReference type="EMBL" id="GGA76052.1"/>
    </source>
</evidence>
<evidence type="ECO:0000313" key="6">
    <source>
        <dbReference type="Proteomes" id="UP000623419"/>
    </source>
</evidence>
<organism evidence="5 6">
    <name type="scientific">Arenimonas soli</name>
    <dbReference type="NCBI Taxonomy" id="2269504"/>
    <lineage>
        <taxon>Bacteria</taxon>
        <taxon>Pseudomonadati</taxon>
        <taxon>Pseudomonadota</taxon>
        <taxon>Gammaproteobacteria</taxon>
        <taxon>Lysobacterales</taxon>
        <taxon>Lysobacteraceae</taxon>
        <taxon>Arenimonas</taxon>
    </lineage>
</organism>
<dbReference type="NCBIfam" id="NF005682">
    <property type="entry name" value="PRK07480.1"/>
    <property type="match status" value="1"/>
</dbReference>
<name>A0ABQ1HG20_9GAMM</name>
<dbReference type="InterPro" id="IPR015422">
    <property type="entry name" value="PyrdxlP-dep_Trfase_small"/>
</dbReference>
<evidence type="ECO:0000256" key="1">
    <source>
        <dbReference type="ARBA" id="ARBA00001933"/>
    </source>
</evidence>
<dbReference type="NCBIfam" id="NF004767">
    <property type="entry name" value="PRK06105.1"/>
    <property type="match status" value="1"/>
</dbReference>
<dbReference type="PANTHER" id="PTHR43094">
    <property type="entry name" value="AMINOTRANSFERASE"/>
    <property type="match status" value="1"/>
</dbReference>
<accession>A0ABQ1HG20</accession>
<dbReference type="InterPro" id="IPR015424">
    <property type="entry name" value="PyrdxlP-dep_Trfase"/>
</dbReference>
<dbReference type="GO" id="GO:0008483">
    <property type="term" value="F:transaminase activity"/>
    <property type="evidence" value="ECO:0007669"/>
    <property type="project" value="UniProtKB-KW"/>
</dbReference>
<keyword evidence="5" id="KW-0808">Transferase</keyword>
<keyword evidence="5" id="KW-0032">Aminotransferase</keyword>